<keyword evidence="3 4" id="KW-0067">ATP-binding</keyword>
<dbReference type="AlphaFoldDB" id="A0A1G2R0W9"/>
<dbReference type="EMBL" id="MHTV01000042">
    <property type="protein sequence ID" value="OHA65731.1"/>
    <property type="molecule type" value="Genomic_DNA"/>
</dbReference>
<evidence type="ECO:0000256" key="4">
    <source>
        <dbReference type="PROSITE-ProRule" id="PRU00409"/>
    </source>
</evidence>
<evidence type="ECO:0000256" key="1">
    <source>
        <dbReference type="ARBA" id="ARBA00022598"/>
    </source>
</evidence>
<dbReference type="InterPro" id="IPR052032">
    <property type="entry name" value="ATP-dep_AA_Ligase"/>
</dbReference>
<dbReference type="PANTHER" id="PTHR43585:SF2">
    <property type="entry name" value="ATP-GRASP ENZYME FSQD"/>
    <property type="match status" value="1"/>
</dbReference>
<evidence type="ECO:0000256" key="2">
    <source>
        <dbReference type="ARBA" id="ARBA00022741"/>
    </source>
</evidence>
<keyword evidence="1" id="KW-0436">Ligase</keyword>
<evidence type="ECO:0000313" key="6">
    <source>
        <dbReference type="EMBL" id="OHA65731.1"/>
    </source>
</evidence>
<comment type="caution">
    <text evidence="6">The sequence shown here is derived from an EMBL/GenBank/DDBJ whole genome shotgun (WGS) entry which is preliminary data.</text>
</comment>
<sequence length="267" mass="30569">MIIKPTGLAASLLVNIAFHKDELEISLHRIFRKIHAQYKKWEGRGEPQVLVEQFMEGEMYSIDCYVSSSGKIYYCPLVHVKTGRSIGFDDFFGYQQITPTMLRPENIKKARECAHKAIRALALFNTTAHIELMRTEHGWKIIELGPRMGGFRDLMYQLSYGFNHTQNDIANRTGQRPKLSRKVLGYTASLKLFARKEGVITNLLGIKKVQELESFHSMEQNSKIGDKAIFAKHGGKSVFNIFLFNKERSNLLADIRRLEQTVSIETA</sequence>
<organism evidence="6 7">
    <name type="scientific">Candidatus Wildermuthbacteria bacterium RIFCSPHIGHO2_02_FULL_45_25</name>
    <dbReference type="NCBI Taxonomy" id="1802450"/>
    <lineage>
        <taxon>Bacteria</taxon>
        <taxon>Candidatus Wildermuthiibacteriota</taxon>
    </lineage>
</organism>
<gene>
    <name evidence="6" type="ORF">A3C04_02335</name>
</gene>
<dbReference type="GO" id="GO:0005524">
    <property type="term" value="F:ATP binding"/>
    <property type="evidence" value="ECO:0007669"/>
    <property type="project" value="UniProtKB-UniRule"/>
</dbReference>
<evidence type="ECO:0000259" key="5">
    <source>
        <dbReference type="PROSITE" id="PS50975"/>
    </source>
</evidence>
<dbReference type="SUPFAM" id="SSF56059">
    <property type="entry name" value="Glutathione synthetase ATP-binding domain-like"/>
    <property type="match status" value="1"/>
</dbReference>
<dbReference type="PANTHER" id="PTHR43585">
    <property type="entry name" value="FUMIPYRROLE BIOSYNTHESIS PROTEIN C"/>
    <property type="match status" value="1"/>
</dbReference>
<accession>A0A1G2R0W9</accession>
<dbReference type="Proteomes" id="UP000178092">
    <property type="component" value="Unassembled WGS sequence"/>
</dbReference>
<keyword evidence="2 4" id="KW-0547">Nucleotide-binding</keyword>
<protein>
    <recommendedName>
        <fullName evidence="5">ATP-grasp domain-containing protein</fullName>
    </recommendedName>
</protein>
<dbReference type="GO" id="GO:0046872">
    <property type="term" value="F:metal ion binding"/>
    <property type="evidence" value="ECO:0007669"/>
    <property type="project" value="InterPro"/>
</dbReference>
<name>A0A1G2R0W9_9BACT</name>
<evidence type="ECO:0000256" key="3">
    <source>
        <dbReference type="ARBA" id="ARBA00022840"/>
    </source>
</evidence>
<dbReference type="PROSITE" id="PS50975">
    <property type="entry name" value="ATP_GRASP"/>
    <property type="match status" value="1"/>
</dbReference>
<evidence type="ECO:0000313" key="7">
    <source>
        <dbReference type="Proteomes" id="UP000178092"/>
    </source>
</evidence>
<dbReference type="Pfam" id="PF13535">
    <property type="entry name" value="ATP-grasp_4"/>
    <property type="match status" value="1"/>
</dbReference>
<proteinExistence type="predicted"/>
<dbReference type="GO" id="GO:0016874">
    <property type="term" value="F:ligase activity"/>
    <property type="evidence" value="ECO:0007669"/>
    <property type="project" value="UniProtKB-KW"/>
</dbReference>
<dbReference type="InterPro" id="IPR011761">
    <property type="entry name" value="ATP-grasp"/>
</dbReference>
<dbReference type="Gene3D" id="3.30.470.20">
    <property type="entry name" value="ATP-grasp fold, B domain"/>
    <property type="match status" value="1"/>
</dbReference>
<reference evidence="6 7" key="1">
    <citation type="journal article" date="2016" name="Nat. Commun.">
        <title>Thousands of microbial genomes shed light on interconnected biogeochemical processes in an aquifer system.</title>
        <authorList>
            <person name="Anantharaman K."/>
            <person name="Brown C.T."/>
            <person name="Hug L.A."/>
            <person name="Sharon I."/>
            <person name="Castelle C.J."/>
            <person name="Probst A.J."/>
            <person name="Thomas B.C."/>
            <person name="Singh A."/>
            <person name="Wilkins M.J."/>
            <person name="Karaoz U."/>
            <person name="Brodie E.L."/>
            <person name="Williams K.H."/>
            <person name="Hubbard S.S."/>
            <person name="Banfield J.F."/>
        </authorList>
    </citation>
    <scope>NUCLEOTIDE SEQUENCE [LARGE SCALE GENOMIC DNA]</scope>
</reference>
<feature type="domain" description="ATP-grasp" evidence="5">
    <location>
        <begin position="48"/>
        <end position="173"/>
    </location>
</feature>